<dbReference type="Proteomes" id="UP000010482">
    <property type="component" value="Chromosome"/>
</dbReference>
<gene>
    <name evidence="1" type="ORF">Dacsa_3043</name>
</gene>
<reference evidence="1" key="1">
    <citation type="submission" date="2012-04" db="EMBL/GenBank/DDBJ databases">
        <title>Finished genome of Dactylococcopsis salina PCC 8305.</title>
        <authorList>
            <consortium name="US DOE Joint Genome Institute"/>
            <person name="Gugger M."/>
            <person name="Coursin T."/>
            <person name="Rippka R."/>
            <person name="Tandeau De Marsac N."/>
            <person name="Huntemann M."/>
            <person name="Wei C.-L."/>
            <person name="Han J."/>
            <person name="Detter J.C."/>
            <person name="Han C."/>
            <person name="Tapia R."/>
            <person name="Daligault H."/>
            <person name="Chen A."/>
            <person name="Krypides N."/>
            <person name="Mavromatis K."/>
            <person name="Markowitz V."/>
            <person name="Szeto E."/>
            <person name="Ivanova N."/>
            <person name="Ovchinnikova G."/>
            <person name="Pagani I."/>
            <person name="Pati A."/>
            <person name="Goodwin L."/>
            <person name="Peters L."/>
            <person name="Pitluck S."/>
            <person name="Woyke T."/>
            <person name="Kerfeld C."/>
        </authorList>
    </citation>
    <scope>NUCLEOTIDE SEQUENCE [LARGE SCALE GENOMIC DNA]</scope>
    <source>
        <strain evidence="1">PCC 8305</strain>
    </source>
</reference>
<dbReference type="KEGG" id="dsl:Dacsa_3043"/>
<proteinExistence type="predicted"/>
<accession>K9YXB8</accession>
<protein>
    <submittedName>
        <fullName evidence="1">Uncharacterized protein</fullName>
    </submittedName>
</protein>
<evidence type="ECO:0000313" key="2">
    <source>
        <dbReference type="Proteomes" id="UP000010482"/>
    </source>
</evidence>
<sequence>MSESNPRQVVFNALYDVILKDAYTEVTLNSAL</sequence>
<organism evidence="1 2">
    <name type="scientific">Dactylococcopsis salina (strain PCC 8305)</name>
    <name type="common">Myxobactron salinum</name>
    <dbReference type="NCBI Taxonomy" id="13035"/>
    <lineage>
        <taxon>Bacteria</taxon>
        <taxon>Bacillati</taxon>
        <taxon>Cyanobacteriota</taxon>
        <taxon>Cyanophyceae</taxon>
        <taxon>Nodosilineales</taxon>
        <taxon>Cymatolegaceae</taxon>
        <taxon>Dactylococcopsis</taxon>
    </lineage>
</organism>
<keyword evidence="2" id="KW-1185">Reference proteome</keyword>
<dbReference type="EMBL" id="CP003944">
    <property type="protein sequence ID" value="AFZ51576.1"/>
    <property type="molecule type" value="Genomic_DNA"/>
</dbReference>
<evidence type="ECO:0000313" key="1">
    <source>
        <dbReference type="EMBL" id="AFZ51576.1"/>
    </source>
</evidence>
<dbReference type="STRING" id="13035.Dacsa_3043"/>
<name>K9YXB8_DACS8</name>
<dbReference type="AlphaFoldDB" id="K9YXB8"/>
<dbReference type="HOGENOM" id="CLU_3389048_0_0_3"/>